<feature type="region of interest" description="Disordered" evidence="2">
    <location>
        <begin position="645"/>
        <end position="691"/>
    </location>
</feature>
<dbReference type="PANTHER" id="PTHR15736">
    <property type="entry name" value="PROTEIN FAM131B-RELATED"/>
    <property type="match status" value="1"/>
</dbReference>
<feature type="compositionally biased region" description="Acidic residues" evidence="2">
    <location>
        <begin position="681"/>
        <end position="691"/>
    </location>
</feature>
<dbReference type="InterPro" id="IPR026782">
    <property type="entry name" value="FAM131"/>
</dbReference>
<evidence type="ECO:0000256" key="1">
    <source>
        <dbReference type="ARBA" id="ARBA00010635"/>
    </source>
</evidence>
<dbReference type="AlphaFoldDB" id="A0A803JS09"/>
<dbReference type="GeneTree" id="ENSGT00950000183106"/>
<evidence type="ECO:0000313" key="3">
    <source>
        <dbReference type="Ensembl" id="ENSXETP00000110760"/>
    </source>
</evidence>
<accession>A0A803JS09</accession>
<reference evidence="3" key="2">
    <citation type="submission" date="2021-03" db="UniProtKB">
        <authorList>
            <consortium name="Ensembl"/>
        </authorList>
    </citation>
    <scope>IDENTIFICATION</scope>
</reference>
<proteinExistence type="inferred from homology"/>
<feature type="region of interest" description="Disordered" evidence="2">
    <location>
        <begin position="597"/>
        <end position="619"/>
    </location>
</feature>
<name>A0A803JS09_XENTR</name>
<dbReference type="PANTHER" id="PTHR15736:SF9">
    <property type="entry name" value="PROTEIN FAM131B"/>
    <property type="match status" value="1"/>
</dbReference>
<organism evidence="3">
    <name type="scientific">Xenopus tropicalis</name>
    <name type="common">Western clawed frog</name>
    <name type="synonym">Silurana tropicalis</name>
    <dbReference type="NCBI Taxonomy" id="8364"/>
    <lineage>
        <taxon>Eukaryota</taxon>
        <taxon>Metazoa</taxon>
        <taxon>Chordata</taxon>
        <taxon>Craniata</taxon>
        <taxon>Vertebrata</taxon>
        <taxon>Euteleostomi</taxon>
        <taxon>Amphibia</taxon>
        <taxon>Batrachia</taxon>
        <taxon>Anura</taxon>
        <taxon>Pipoidea</taxon>
        <taxon>Pipidae</taxon>
        <taxon>Xenopodinae</taxon>
        <taxon>Xenopus</taxon>
        <taxon>Silurana</taxon>
    </lineage>
</organism>
<dbReference type="InParanoid" id="A0A803JS09"/>
<protein>
    <recommendedName>
        <fullName evidence="4">Family with sequence similarity 131 member B</fullName>
    </recommendedName>
</protein>
<dbReference type="Pfam" id="PF15010">
    <property type="entry name" value="FAM131"/>
    <property type="match status" value="1"/>
</dbReference>
<dbReference type="Ensembl" id="ENSXETT00000118186">
    <property type="protein sequence ID" value="ENSXETP00000110760"/>
    <property type="gene ID" value="ENSXETG00000046206"/>
</dbReference>
<reference evidence="3" key="1">
    <citation type="journal article" date="2010" name="Science">
        <title>The genome of the Western clawed frog Xenopus tropicalis.</title>
        <authorList>
            <person name="Hellsten U."/>
            <person name="Harland R.M."/>
            <person name="Gilchrist M.J."/>
            <person name="Hendrix D."/>
            <person name="Jurka J."/>
            <person name="Kapitonov V."/>
            <person name="Ovcharenko I."/>
            <person name="Putnam N.H."/>
            <person name="Shu S."/>
            <person name="Taher L."/>
            <person name="Blitz I.L."/>
            <person name="Blumberg B."/>
            <person name="Dichmann D.S."/>
            <person name="Dubchak I."/>
            <person name="Amaya E."/>
            <person name="Detter J.C."/>
            <person name="Fletcher R."/>
            <person name="Gerhard D.S."/>
            <person name="Goodstein D."/>
            <person name="Graves T."/>
            <person name="Grigoriev I.V."/>
            <person name="Grimwood J."/>
            <person name="Kawashima T."/>
            <person name="Lindquist E."/>
            <person name="Lucas S.M."/>
            <person name="Mead P.E."/>
            <person name="Mitros T."/>
            <person name="Ogino H."/>
            <person name="Ohta Y."/>
            <person name="Poliakov A.V."/>
            <person name="Pollet N."/>
            <person name="Robert J."/>
            <person name="Salamov A."/>
            <person name="Sater A.K."/>
            <person name="Schmutz J."/>
            <person name="Terry A."/>
            <person name="Vize P.D."/>
            <person name="Warren W.C."/>
            <person name="Wells D."/>
            <person name="Wills A."/>
            <person name="Wilson R.K."/>
            <person name="Zimmerman L.B."/>
            <person name="Zorn A.M."/>
            <person name="Grainger R."/>
            <person name="Grammer T."/>
            <person name="Khokha M.K."/>
            <person name="Richardson P.M."/>
            <person name="Rokhsar D.S."/>
        </authorList>
    </citation>
    <scope>NUCLEOTIDE SEQUENCE [LARGE SCALE GENOMIC DNA]</scope>
    <source>
        <strain evidence="3">Nigerian</strain>
    </source>
</reference>
<comment type="similarity">
    <text evidence="1">Belongs to the FAM131 family.</text>
</comment>
<feature type="compositionally biased region" description="Basic and acidic residues" evidence="2">
    <location>
        <begin position="657"/>
        <end position="671"/>
    </location>
</feature>
<sequence length="691" mass="72973">RARRLPGLRLPRPLSFHLPITQDYTGSSLIFKFSPNQKTTTRFLSLLCISAHFSVSHSSLSLTPACLSLLSLTPACLSLLSLTPVSHSCLSLQPVSLSCLSLQPVSHSSLSPVSLSCLSLQPVSHSSLSLSPVSHSSLSLSPVSHSSLSPVSLSCLSLLSLTPACLSHQSVSPVSQSRLSLTPACLSHQSVSPVSHSCLSHSSLSLTPVCFSCLSVQPVSLSCLSLLSLTPVSHTSLSLLSLSPVSLTPACLSHQSVSPVSQSSLSLSPVSHSCLSLLSLTPVCLSCLSVQPLSHSSLSLTPVCLSCLSLLSLTPACLSHQSVSPVSHSCLSHSSLSLTPVCLSCLSVQPLSQSSLSLTPACLSHTSLSLAGCSACLHVSVAPIPPTLPHGMLSLLPSLSAHSGLSLSFPPLSLSSERMSLSGSVSQLSMEDTTSILPRLKRHSNAYGIGALAKSSVKGISRSMKDHVTKPTAIGSGRVAHMIEWQSWGQPPPPPAETTRLDSDAYSDLSDGEKEARFLAGVMQQFAISEATLMAWSSMDGEEESVNSNQERQSETYQELLENQDNLAQTHSDCWPHSYVSQGLYCLGSSEAWASSEQSLTGSPAPPGGPDSIPGPEFEERPLENICEISSQLLHSKISPMEDDDVLCHDLQSLSPQREEGETPPHSRKVSDVATSGVQSGEEEEEREMEN</sequence>
<evidence type="ECO:0008006" key="4">
    <source>
        <dbReference type="Google" id="ProtNLM"/>
    </source>
</evidence>
<evidence type="ECO:0000256" key="2">
    <source>
        <dbReference type="SAM" id="MobiDB-lite"/>
    </source>
</evidence>